<evidence type="ECO:0000313" key="1">
    <source>
        <dbReference type="EMBL" id="GAA5803254.1"/>
    </source>
</evidence>
<accession>A0ABP9Y8F1</accession>
<proteinExistence type="predicted"/>
<reference evidence="1 2" key="1">
    <citation type="submission" date="2024-04" db="EMBL/GenBank/DDBJ databases">
        <title>genome sequences of Mucor flavus KT1a and Helicostylum pulchrum KT1b strains isolation_sourced from the surface of a dry-aged beef.</title>
        <authorList>
            <person name="Toyotome T."/>
            <person name="Hosono M."/>
            <person name="Torimaru M."/>
            <person name="Fukuda K."/>
            <person name="Mikami N."/>
        </authorList>
    </citation>
    <scope>NUCLEOTIDE SEQUENCE [LARGE SCALE GENOMIC DNA]</scope>
    <source>
        <strain evidence="1 2">KT1b</strain>
    </source>
</reference>
<dbReference type="Proteomes" id="UP001476247">
    <property type="component" value="Unassembled WGS sequence"/>
</dbReference>
<name>A0ABP9Y8F1_9FUNG</name>
<protein>
    <recommendedName>
        <fullName evidence="3">Bro-N domain-containing protein</fullName>
    </recommendedName>
</protein>
<evidence type="ECO:0000313" key="2">
    <source>
        <dbReference type="Proteomes" id="UP001476247"/>
    </source>
</evidence>
<sequence>MLQAILNNIKVTFYPILTVEPDGMMHVLAAIKDEGQFYRLYSSNMTMMDALIELRKGQTISVEGVGKQRFWRNKNGYAAGCTVITVDKLTTYQECIRANSSSDNLQTKFQFLKYAYNYGEDIRKVDLRCSLRDLEYMLRETYDTLCPGASFEEVKFIRDEVNEKLKKKVEKEREDITPAVADLLKKSSVVGRLRRRIEKNSAERRKRMLSSFF</sequence>
<keyword evidence="2" id="KW-1185">Reference proteome</keyword>
<comment type="caution">
    <text evidence="1">The sequence shown here is derived from an EMBL/GenBank/DDBJ whole genome shotgun (WGS) entry which is preliminary data.</text>
</comment>
<organism evidence="1 2">
    <name type="scientific">Helicostylum pulchrum</name>
    <dbReference type="NCBI Taxonomy" id="562976"/>
    <lineage>
        <taxon>Eukaryota</taxon>
        <taxon>Fungi</taxon>
        <taxon>Fungi incertae sedis</taxon>
        <taxon>Mucoromycota</taxon>
        <taxon>Mucoromycotina</taxon>
        <taxon>Mucoromycetes</taxon>
        <taxon>Mucorales</taxon>
        <taxon>Mucorineae</taxon>
        <taxon>Mucoraceae</taxon>
        <taxon>Helicostylum</taxon>
    </lineage>
</organism>
<dbReference type="EMBL" id="BAABUJ010000027">
    <property type="protein sequence ID" value="GAA5803254.1"/>
    <property type="molecule type" value="Genomic_DNA"/>
</dbReference>
<evidence type="ECO:0008006" key="3">
    <source>
        <dbReference type="Google" id="ProtNLM"/>
    </source>
</evidence>
<gene>
    <name evidence="1" type="ORF">HPULCUR_008731</name>
</gene>